<accession>A0A8X6RWK4</accession>
<dbReference type="Gene3D" id="3.30.420.10">
    <property type="entry name" value="Ribonuclease H-like superfamily/Ribonuclease H"/>
    <property type="match status" value="1"/>
</dbReference>
<dbReference type="EMBL" id="BMAU01021233">
    <property type="protein sequence ID" value="GFY02444.1"/>
    <property type="molecule type" value="Genomic_DNA"/>
</dbReference>
<protein>
    <submittedName>
        <fullName evidence="1">Uncharacterized protein</fullName>
    </submittedName>
</protein>
<dbReference type="GO" id="GO:0003676">
    <property type="term" value="F:nucleic acid binding"/>
    <property type="evidence" value="ECO:0007669"/>
    <property type="project" value="InterPro"/>
</dbReference>
<organism evidence="1 2">
    <name type="scientific">Trichonephila clavipes</name>
    <name type="common">Golden silk orbweaver</name>
    <name type="synonym">Nephila clavipes</name>
    <dbReference type="NCBI Taxonomy" id="2585209"/>
    <lineage>
        <taxon>Eukaryota</taxon>
        <taxon>Metazoa</taxon>
        <taxon>Ecdysozoa</taxon>
        <taxon>Arthropoda</taxon>
        <taxon>Chelicerata</taxon>
        <taxon>Arachnida</taxon>
        <taxon>Araneae</taxon>
        <taxon>Araneomorphae</taxon>
        <taxon>Entelegynae</taxon>
        <taxon>Araneoidea</taxon>
        <taxon>Nephilidae</taxon>
        <taxon>Trichonephila</taxon>
    </lineage>
</organism>
<evidence type="ECO:0000313" key="2">
    <source>
        <dbReference type="Proteomes" id="UP000887159"/>
    </source>
</evidence>
<keyword evidence="2" id="KW-1185">Reference proteome</keyword>
<sequence length="69" mass="8148">MVILNELRFERELLSHHSQDLSPSNHWLFSDIKRMQQGKRFGFNEAVIAEVEAYFESNGNSFYEKGIKK</sequence>
<proteinExistence type="predicted"/>
<comment type="caution">
    <text evidence="1">The sequence shown here is derived from an EMBL/GenBank/DDBJ whole genome shotgun (WGS) entry which is preliminary data.</text>
</comment>
<gene>
    <name evidence="1" type="ORF">TNCV_3503251</name>
</gene>
<name>A0A8X6RWK4_TRICX</name>
<dbReference type="InterPro" id="IPR036397">
    <property type="entry name" value="RNaseH_sf"/>
</dbReference>
<reference evidence="1" key="1">
    <citation type="submission" date="2020-08" db="EMBL/GenBank/DDBJ databases">
        <title>Multicomponent nature underlies the extraordinary mechanical properties of spider dragline silk.</title>
        <authorList>
            <person name="Kono N."/>
            <person name="Nakamura H."/>
            <person name="Mori M."/>
            <person name="Yoshida Y."/>
            <person name="Ohtoshi R."/>
            <person name="Malay A.D."/>
            <person name="Moran D.A.P."/>
            <person name="Tomita M."/>
            <person name="Numata K."/>
            <person name="Arakawa K."/>
        </authorList>
    </citation>
    <scope>NUCLEOTIDE SEQUENCE</scope>
</reference>
<dbReference type="Proteomes" id="UP000887159">
    <property type="component" value="Unassembled WGS sequence"/>
</dbReference>
<dbReference type="AlphaFoldDB" id="A0A8X6RWK4"/>
<evidence type="ECO:0000313" key="1">
    <source>
        <dbReference type="EMBL" id="GFY02444.1"/>
    </source>
</evidence>